<evidence type="ECO:0000313" key="6">
    <source>
        <dbReference type="Proteomes" id="UP000823749"/>
    </source>
</evidence>
<accession>A0AAV6LD73</accession>
<keyword evidence="1 3" id="KW-0820">tRNA-binding</keyword>
<dbReference type="InterPro" id="IPR002547">
    <property type="entry name" value="tRNA-bd_dom"/>
</dbReference>
<dbReference type="Proteomes" id="UP000823749">
    <property type="component" value="Chromosome 2"/>
</dbReference>
<dbReference type="FunFam" id="2.40.50.140:FF:000225">
    <property type="entry name" value="tyrosine--tRNA ligase, cytoplasmic"/>
    <property type="match status" value="1"/>
</dbReference>
<proteinExistence type="predicted"/>
<name>A0AAV6LD73_9ERIC</name>
<dbReference type="Gene3D" id="2.40.50.140">
    <property type="entry name" value="Nucleic acid-binding proteins"/>
    <property type="match status" value="1"/>
</dbReference>
<feature type="domain" description="TRNA-binding" evidence="4">
    <location>
        <begin position="99"/>
        <end position="202"/>
    </location>
</feature>
<dbReference type="PANTHER" id="PTHR11586">
    <property type="entry name" value="TRNA-AMINOACYLATION COFACTOR ARC1 FAMILY MEMBER"/>
    <property type="match status" value="1"/>
</dbReference>
<dbReference type="AlphaFoldDB" id="A0AAV6LD73"/>
<protein>
    <recommendedName>
        <fullName evidence="4">tRNA-binding domain-containing protein</fullName>
    </recommendedName>
</protein>
<evidence type="ECO:0000259" key="4">
    <source>
        <dbReference type="PROSITE" id="PS50886"/>
    </source>
</evidence>
<dbReference type="GO" id="GO:0000049">
    <property type="term" value="F:tRNA binding"/>
    <property type="evidence" value="ECO:0007669"/>
    <property type="project" value="UniProtKB-UniRule"/>
</dbReference>
<dbReference type="PROSITE" id="PS50886">
    <property type="entry name" value="TRBD"/>
    <property type="match status" value="1"/>
</dbReference>
<dbReference type="EMBL" id="JACTNZ010000002">
    <property type="protein sequence ID" value="KAG5562364.1"/>
    <property type="molecule type" value="Genomic_DNA"/>
</dbReference>
<evidence type="ECO:0000256" key="3">
    <source>
        <dbReference type="PROSITE-ProRule" id="PRU00209"/>
    </source>
</evidence>
<keyword evidence="2 3" id="KW-0694">RNA-binding</keyword>
<reference evidence="5" key="1">
    <citation type="submission" date="2020-08" db="EMBL/GenBank/DDBJ databases">
        <title>Plant Genome Project.</title>
        <authorList>
            <person name="Zhang R.-G."/>
        </authorList>
    </citation>
    <scope>NUCLEOTIDE SEQUENCE</scope>
    <source>
        <strain evidence="5">WSP0</strain>
        <tissue evidence="5">Leaf</tissue>
    </source>
</reference>
<sequence>MVVVNLLKGSTALLRTCGGGGGGSGSTSFRCQIKQNRNWDFVKWKNRPLSQSPLRISLRSCKCTSAPIDSSSSSVIQETASSPAGAGDDVVDMLVMKDSANTLDMRVGVIVKAWRHEEADSLYVEEVDIGEPQPRIICSGLVKYVPLDHLQDRKVVVLVNLKPRNMRGVKSSGMLMAASDASHENVELLVPPEGSTPGERIWFGSAEEKENLPDAASPNQIQKKKIWELVQPHLKTDAYCVAALGGHVMRTSEGVVSCRSLRNANVS</sequence>
<evidence type="ECO:0000313" key="5">
    <source>
        <dbReference type="EMBL" id="KAG5562364.1"/>
    </source>
</evidence>
<dbReference type="PANTHER" id="PTHR11586:SF47">
    <property type="entry name" value="NUCLEIC ACID-BINDING, OB-FOLD-LIKE PROTEIN"/>
    <property type="match status" value="1"/>
</dbReference>
<dbReference type="InterPro" id="IPR012340">
    <property type="entry name" value="NA-bd_OB-fold"/>
</dbReference>
<comment type="caution">
    <text evidence="5">The sequence shown here is derived from an EMBL/GenBank/DDBJ whole genome shotgun (WGS) entry which is preliminary data.</text>
</comment>
<dbReference type="InterPro" id="IPR051270">
    <property type="entry name" value="Tyrosine-tRNA_ligase_regulator"/>
</dbReference>
<dbReference type="CDD" id="cd02799">
    <property type="entry name" value="tRNA_bind_EMAP-II_like"/>
    <property type="match status" value="1"/>
</dbReference>
<organism evidence="5 6">
    <name type="scientific">Rhododendron griersonianum</name>
    <dbReference type="NCBI Taxonomy" id="479676"/>
    <lineage>
        <taxon>Eukaryota</taxon>
        <taxon>Viridiplantae</taxon>
        <taxon>Streptophyta</taxon>
        <taxon>Embryophyta</taxon>
        <taxon>Tracheophyta</taxon>
        <taxon>Spermatophyta</taxon>
        <taxon>Magnoliopsida</taxon>
        <taxon>eudicotyledons</taxon>
        <taxon>Gunneridae</taxon>
        <taxon>Pentapetalae</taxon>
        <taxon>asterids</taxon>
        <taxon>Ericales</taxon>
        <taxon>Ericaceae</taxon>
        <taxon>Ericoideae</taxon>
        <taxon>Rhodoreae</taxon>
        <taxon>Rhododendron</taxon>
    </lineage>
</organism>
<evidence type="ECO:0000256" key="1">
    <source>
        <dbReference type="ARBA" id="ARBA00022555"/>
    </source>
</evidence>
<evidence type="ECO:0000256" key="2">
    <source>
        <dbReference type="ARBA" id="ARBA00022884"/>
    </source>
</evidence>
<dbReference type="Pfam" id="PF01588">
    <property type="entry name" value="tRNA_bind"/>
    <property type="match status" value="1"/>
</dbReference>
<keyword evidence="6" id="KW-1185">Reference proteome</keyword>
<gene>
    <name evidence="5" type="ORF">RHGRI_005187</name>
</gene>
<dbReference type="SUPFAM" id="SSF50249">
    <property type="entry name" value="Nucleic acid-binding proteins"/>
    <property type="match status" value="1"/>
</dbReference>